<proteinExistence type="predicted"/>
<evidence type="ECO:0000256" key="2">
    <source>
        <dbReference type="SAM" id="SignalP"/>
    </source>
</evidence>
<sequence>MRALTAAAAVCILLAAGCSDAPPPPAEAPPATTTGLLPSDVPTEGTRPDAAALPPPAEPQQAPPRRPDCPGVRSRSDAPPKASSSTR</sequence>
<keyword evidence="2" id="KW-0732">Signal</keyword>
<gene>
    <name evidence="3" type="ORF">NCTC10821_04916</name>
</gene>
<dbReference type="EMBL" id="UGQT01000001">
    <property type="protein sequence ID" value="STZ61362.1"/>
    <property type="molecule type" value="Genomic_DNA"/>
</dbReference>
<organism evidence="3 4">
    <name type="scientific">Mycolicibacterium tokaiense</name>
    <dbReference type="NCBI Taxonomy" id="39695"/>
    <lineage>
        <taxon>Bacteria</taxon>
        <taxon>Bacillati</taxon>
        <taxon>Actinomycetota</taxon>
        <taxon>Actinomycetes</taxon>
        <taxon>Mycobacteriales</taxon>
        <taxon>Mycobacteriaceae</taxon>
        <taxon>Mycolicibacterium</taxon>
    </lineage>
</organism>
<name>A0A378TKN0_9MYCO</name>
<feature type="chain" id="PRO_5039019051" description="Lipoprotein" evidence="2">
    <location>
        <begin position="22"/>
        <end position="87"/>
    </location>
</feature>
<dbReference type="RefSeq" id="WP_237023310.1">
    <property type="nucleotide sequence ID" value="NZ_UGQT01000001.1"/>
</dbReference>
<keyword evidence="4" id="KW-1185">Reference proteome</keyword>
<evidence type="ECO:0000313" key="4">
    <source>
        <dbReference type="Proteomes" id="UP000254978"/>
    </source>
</evidence>
<feature type="signal peptide" evidence="2">
    <location>
        <begin position="1"/>
        <end position="21"/>
    </location>
</feature>
<reference evidence="3 4" key="1">
    <citation type="submission" date="2018-06" db="EMBL/GenBank/DDBJ databases">
        <authorList>
            <consortium name="Pathogen Informatics"/>
            <person name="Doyle S."/>
        </authorList>
    </citation>
    <scope>NUCLEOTIDE SEQUENCE [LARGE SCALE GENOMIC DNA]</scope>
    <source>
        <strain evidence="3 4">NCTC10821</strain>
    </source>
</reference>
<feature type="compositionally biased region" description="Pro residues" evidence="1">
    <location>
        <begin position="53"/>
        <end position="64"/>
    </location>
</feature>
<evidence type="ECO:0008006" key="5">
    <source>
        <dbReference type="Google" id="ProtNLM"/>
    </source>
</evidence>
<dbReference type="Proteomes" id="UP000254978">
    <property type="component" value="Unassembled WGS sequence"/>
</dbReference>
<feature type="region of interest" description="Disordered" evidence="1">
    <location>
        <begin position="17"/>
        <end position="87"/>
    </location>
</feature>
<evidence type="ECO:0000313" key="3">
    <source>
        <dbReference type="EMBL" id="STZ61362.1"/>
    </source>
</evidence>
<evidence type="ECO:0000256" key="1">
    <source>
        <dbReference type="SAM" id="MobiDB-lite"/>
    </source>
</evidence>
<dbReference type="PROSITE" id="PS51257">
    <property type="entry name" value="PROKAR_LIPOPROTEIN"/>
    <property type="match status" value="1"/>
</dbReference>
<protein>
    <recommendedName>
        <fullName evidence="5">Lipoprotein</fullName>
    </recommendedName>
</protein>
<dbReference type="AlphaFoldDB" id="A0A378TKN0"/>
<accession>A0A378TKN0</accession>